<name>A0A1H3VLY4_9ACTO</name>
<accession>A0A1H3VLY4</accession>
<sequence length="382" mass="40724">MSDLYSPEALGLNMKSRRATSKWSWPIIALCIIGALILIIFSAMRQSGTSGNLSPDSTRPSGGRALAELLKREGVDIVTATSLADVRAQAREGVTVFIAATDLLSDFQREQLADLPSDVVLVGTPYLPFGALTDAVDTAAEGSSVAVTAQCSQPDAVAASRISPPRGSMTALRDGVELCFTFEGSGAYAVWEHNGASWRAIADGTLLSNERLADDGNAALAMRSLGQNPTLVWYLPVYEDSSQFFVYAPAWFRSFMWFALLLTVVAIAYWAPRFGPVATESLPVVVRGGEIVRGVGRLYASRRATEHAAGALRSGTIARLQRQLGLSREAGADATITAIAAASSRPAANLRHLLYGPAPQRGADLQELASELTRLESEVHLS</sequence>
<gene>
    <name evidence="3" type="ORF">SAMN02910418_00140</name>
</gene>
<evidence type="ECO:0000313" key="4">
    <source>
        <dbReference type="Proteomes" id="UP000199288"/>
    </source>
</evidence>
<dbReference type="Proteomes" id="UP000199288">
    <property type="component" value="Unassembled WGS sequence"/>
</dbReference>
<keyword evidence="1" id="KW-1133">Transmembrane helix</keyword>
<reference evidence="4" key="1">
    <citation type="submission" date="2016-10" db="EMBL/GenBank/DDBJ databases">
        <authorList>
            <person name="Varghese N."/>
            <person name="Submissions S."/>
        </authorList>
    </citation>
    <scope>NUCLEOTIDE SEQUENCE [LARGE SCALE GENOMIC DNA]</scope>
    <source>
        <strain evidence="4">KPR-1</strain>
    </source>
</reference>
<evidence type="ECO:0000313" key="3">
    <source>
        <dbReference type="EMBL" id="SDZ75807.1"/>
    </source>
</evidence>
<protein>
    <recommendedName>
        <fullName evidence="2">DUF4350 domain-containing protein</fullName>
    </recommendedName>
</protein>
<dbReference type="AlphaFoldDB" id="A0A1H3VLY4"/>
<keyword evidence="4" id="KW-1185">Reference proteome</keyword>
<organism evidence="3 4">
    <name type="scientific">Bowdeniella nasicola</name>
    <dbReference type="NCBI Taxonomy" id="208480"/>
    <lineage>
        <taxon>Bacteria</taxon>
        <taxon>Bacillati</taxon>
        <taxon>Actinomycetota</taxon>
        <taxon>Actinomycetes</taxon>
        <taxon>Actinomycetales</taxon>
        <taxon>Actinomycetaceae</taxon>
        <taxon>Bowdeniella</taxon>
    </lineage>
</organism>
<feature type="transmembrane region" description="Helical" evidence="1">
    <location>
        <begin position="23"/>
        <end position="44"/>
    </location>
</feature>
<dbReference type="Pfam" id="PF14258">
    <property type="entry name" value="DUF4350"/>
    <property type="match status" value="1"/>
</dbReference>
<keyword evidence="1" id="KW-0812">Transmembrane</keyword>
<dbReference type="RefSeq" id="WP_092560977.1">
    <property type="nucleotide sequence ID" value="NZ_FNQV01000001.1"/>
</dbReference>
<proteinExistence type="predicted"/>
<evidence type="ECO:0000256" key="1">
    <source>
        <dbReference type="SAM" id="Phobius"/>
    </source>
</evidence>
<dbReference type="EMBL" id="FNQV01000001">
    <property type="protein sequence ID" value="SDZ75807.1"/>
    <property type="molecule type" value="Genomic_DNA"/>
</dbReference>
<feature type="transmembrane region" description="Helical" evidence="1">
    <location>
        <begin position="250"/>
        <end position="271"/>
    </location>
</feature>
<feature type="domain" description="DUF4350" evidence="2">
    <location>
        <begin position="55"/>
        <end position="223"/>
    </location>
</feature>
<dbReference type="OrthoDB" id="5241668at2"/>
<dbReference type="InterPro" id="IPR025646">
    <property type="entry name" value="DUF4350"/>
</dbReference>
<keyword evidence="1" id="KW-0472">Membrane</keyword>
<evidence type="ECO:0000259" key="2">
    <source>
        <dbReference type="Pfam" id="PF14258"/>
    </source>
</evidence>